<gene>
    <name evidence="3" type="ORF">M2319_000129</name>
</gene>
<dbReference type="PROSITE" id="PS50943">
    <property type="entry name" value="HTH_CROC1"/>
    <property type="match status" value="1"/>
</dbReference>
<dbReference type="InterPro" id="IPR001387">
    <property type="entry name" value="Cro/C1-type_HTH"/>
</dbReference>
<organism evidence="3 4">
    <name type="scientific">Rhodobium gokarnense</name>
    <dbReference type="NCBI Taxonomy" id="364296"/>
    <lineage>
        <taxon>Bacteria</taxon>
        <taxon>Pseudomonadati</taxon>
        <taxon>Pseudomonadota</taxon>
        <taxon>Alphaproteobacteria</taxon>
        <taxon>Hyphomicrobiales</taxon>
        <taxon>Rhodobiaceae</taxon>
        <taxon>Rhodobium</taxon>
    </lineage>
</organism>
<dbReference type="InterPro" id="IPR010982">
    <property type="entry name" value="Lambda_DNA-bd_dom_sf"/>
</dbReference>
<dbReference type="CDD" id="cd00093">
    <property type="entry name" value="HTH_XRE"/>
    <property type="match status" value="1"/>
</dbReference>
<comment type="caution">
    <text evidence="3">The sequence shown here is derived from an EMBL/GenBank/DDBJ whole genome shotgun (WGS) entry which is preliminary data.</text>
</comment>
<dbReference type="RefSeq" id="WP_264599497.1">
    <property type="nucleotide sequence ID" value="NZ_JAOQNS010000001.1"/>
</dbReference>
<feature type="region of interest" description="Disordered" evidence="1">
    <location>
        <begin position="90"/>
        <end position="125"/>
    </location>
</feature>
<reference evidence="4" key="1">
    <citation type="submission" date="2023-07" db="EMBL/GenBank/DDBJ databases">
        <title>Genome sequencing of Purple Non-Sulfur Bacteria from various extreme environments.</title>
        <authorList>
            <person name="Mayer M."/>
        </authorList>
    </citation>
    <scope>NUCLEOTIDE SEQUENCE [LARGE SCALE GENOMIC DNA]</scope>
    <source>
        <strain evidence="4">DSM 17935</strain>
    </source>
</reference>
<protein>
    <submittedName>
        <fullName evidence="3">Transcriptional regulator with XRE-family HTH domain</fullName>
    </submittedName>
</protein>
<keyword evidence="4" id="KW-1185">Reference proteome</keyword>
<name>A0ABT3H5Z4_9HYPH</name>
<dbReference type="Proteomes" id="UP001209755">
    <property type="component" value="Unassembled WGS sequence"/>
</dbReference>
<dbReference type="Pfam" id="PF01381">
    <property type="entry name" value="HTH_3"/>
    <property type="match status" value="1"/>
</dbReference>
<evidence type="ECO:0000259" key="2">
    <source>
        <dbReference type="PROSITE" id="PS50943"/>
    </source>
</evidence>
<accession>A0ABT3H5Z4</accession>
<dbReference type="EMBL" id="JAOQNS010000001">
    <property type="protein sequence ID" value="MCW2305813.1"/>
    <property type="molecule type" value="Genomic_DNA"/>
</dbReference>
<evidence type="ECO:0000256" key="1">
    <source>
        <dbReference type="SAM" id="MobiDB-lite"/>
    </source>
</evidence>
<dbReference type="Gene3D" id="1.10.260.40">
    <property type="entry name" value="lambda repressor-like DNA-binding domains"/>
    <property type="match status" value="1"/>
</dbReference>
<dbReference type="SUPFAM" id="SSF47413">
    <property type="entry name" value="lambda repressor-like DNA-binding domains"/>
    <property type="match status" value="1"/>
</dbReference>
<sequence length="125" mass="13499">MKKAEKSGDDDIPMSPEKFRAWRRALGWKQKDAADALGLKKRMIQYYEKGRRDGKKVTIPKSVRLACYALSKGVTDFDGELVVAVAPGGDLEAHSGPLEPELSADAPKADGVAVETPLDTAKNTG</sequence>
<proteinExistence type="predicted"/>
<evidence type="ECO:0000313" key="3">
    <source>
        <dbReference type="EMBL" id="MCW2305813.1"/>
    </source>
</evidence>
<dbReference type="SMART" id="SM00530">
    <property type="entry name" value="HTH_XRE"/>
    <property type="match status" value="1"/>
</dbReference>
<evidence type="ECO:0000313" key="4">
    <source>
        <dbReference type="Proteomes" id="UP001209755"/>
    </source>
</evidence>
<feature type="domain" description="HTH cro/C1-type" evidence="2">
    <location>
        <begin position="19"/>
        <end position="52"/>
    </location>
</feature>